<evidence type="ECO:0000313" key="7">
    <source>
        <dbReference type="Proteomes" id="UP001597216"/>
    </source>
</evidence>
<keyword evidence="7" id="KW-1185">Reference proteome</keyword>
<feature type="domain" description="Glycosyl hydrolase family 31 C-terminal" evidence="5">
    <location>
        <begin position="606"/>
        <end position="689"/>
    </location>
</feature>
<name>A0ABW3SZA6_9CAUL</name>
<dbReference type="EMBL" id="JBHTLQ010000010">
    <property type="protein sequence ID" value="MFD1190234.1"/>
    <property type="molecule type" value="Genomic_DNA"/>
</dbReference>
<dbReference type="InterPro" id="IPR013780">
    <property type="entry name" value="Glyco_hydro_b"/>
</dbReference>
<evidence type="ECO:0000256" key="2">
    <source>
        <dbReference type="RuleBase" id="RU361185"/>
    </source>
</evidence>
<dbReference type="CDD" id="cd06599">
    <property type="entry name" value="GH31_glycosidase_Aec37"/>
    <property type="match status" value="1"/>
</dbReference>
<feature type="domain" description="Glycoside hydrolase family 31 TIM barrel" evidence="3">
    <location>
        <begin position="270"/>
        <end position="595"/>
    </location>
</feature>
<evidence type="ECO:0000259" key="3">
    <source>
        <dbReference type="Pfam" id="PF01055"/>
    </source>
</evidence>
<evidence type="ECO:0000313" key="6">
    <source>
        <dbReference type="EMBL" id="MFD1190234.1"/>
    </source>
</evidence>
<dbReference type="SUPFAM" id="SSF51445">
    <property type="entry name" value="(Trans)glycosidases"/>
    <property type="match status" value="1"/>
</dbReference>
<feature type="domain" description="Glycoside hydrolase family 31 N-terminal" evidence="4">
    <location>
        <begin position="31"/>
        <end position="222"/>
    </location>
</feature>
<evidence type="ECO:0000256" key="1">
    <source>
        <dbReference type="ARBA" id="ARBA00007806"/>
    </source>
</evidence>
<protein>
    <submittedName>
        <fullName evidence="6">TIM-barrel domain-containing protein</fullName>
    </submittedName>
</protein>
<evidence type="ECO:0000259" key="4">
    <source>
        <dbReference type="Pfam" id="PF13802"/>
    </source>
</evidence>
<dbReference type="InterPro" id="IPR025887">
    <property type="entry name" value="Glyco_hydro_31_N_dom"/>
</dbReference>
<keyword evidence="2" id="KW-0326">Glycosidase</keyword>
<dbReference type="PANTHER" id="PTHR22762:SF165">
    <property type="entry name" value="PUTATIVE (AFU_ORTHOLOGUE AFUA_1G06560)-RELATED"/>
    <property type="match status" value="1"/>
</dbReference>
<dbReference type="InterPro" id="IPR000322">
    <property type="entry name" value="Glyco_hydro_31_TIM"/>
</dbReference>
<organism evidence="6 7">
    <name type="scientific">Phenylobacterium conjunctum</name>
    <dbReference type="NCBI Taxonomy" id="1298959"/>
    <lineage>
        <taxon>Bacteria</taxon>
        <taxon>Pseudomonadati</taxon>
        <taxon>Pseudomonadota</taxon>
        <taxon>Alphaproteobacteria</taxon>
        <taxon>Caulobacterales</taxon>
        <taxon>Caulobacteraceae</taxon>
        <taxon>Phenylobacterium</taxon>
    </lineage>
</organism>
<dbReference type="CDD" id="cd14752">
    <property type="entry name" value="GH31_N"/>
    <property type="match status" value="1"/>
</dbReference>
<sequence>MRSLAAPPHFVLSARARGLVTLNEADGSAVVHLAVLEEDLIRVVVLPRGGFDLARTWAIAPGETDVADDGRDRLDLSGFACPDFQLVEDGRNLTLETAQLRLSVALKGFFCRWEMRDRSGAWREIARDRPTQAYDFDYWARGPRHYLRRTPGERYVGLGERAGPMDRAGGLYRLNNVDAMGYDAASSDPLYKHIPFYITLGADDPARAFGLFYDTLADCTFDFGRERSNYHGLYRSFAAEAGDLDYYVIAGPSVLDVTRRFTWLTGRPIFTPRWGLGYSGSTMSYTDAPDAQAQMARFLEGLAAHDLPCSSFHLSSGYTSIGPRRYVFHWNREKFPDPKGFTASYEAAGVKLCANIKPCLLDDHPLFGEARDQGLFIADAAGEPVMTQFWDGLGAYLDFTNPATRTWWKAQVTTQLLEVGIAATWNDNNEFEVVSPQAQAAMNGQPRAAIETKPLQTLLMMRASAQAQRAHSPGERPFLVSRAGVAGMQRYVQTWSGDNYTAWGTIRFNQKMGLGLALSGVSNSGHDVGGFAGPAPDAELLARWVAAGIFQPRFSIHSWNDDGSVNEPWMHPEATPAVRALIRLRGLLEPLLYDLLFRHHRDFEVITRPLFAQFPDDPACLADGDEMMLGPDLLVAPVMDPGVTERIVRAPAGCDWREFWSGARTPGGAEVTLPAPWDQPPLLVRDGAALPISTDPRNPRRRRLESFGWLVFPREQGESLGEAFDDDGVTEAWRDGDFSLRRLRLTATSEDLEIAPEDPTERIEVWLPAKEQRPARALGWRITADQTQSGRRRLILERIAPV</sequence>
<comment type="caution">
    <text evidence="6">The sequence shown here is derived from an EMBL/GenBank/DDBJ whole genome shotgun (WGS) entry which is preliminary data.</text>
</comment>
<comment type="similarity">
    <text evidence="1 2">Belongs to the glycosyl hydrolase 31 family.</text>
</comment>
<proteinExistence type="inferred from homology"/>
<dbReference type="InterPro" id="IPR017853">
    <property type="entry name" value="GH"/>
</dbReference>
<dbReference type="Pfam" id="PF21365">
    <property type="entry name" value="Glyco_hydro_31_3rd"/>
    <property type="match status" value="1"/>
</dbReference>
<accession>A0ABW3SZA6</accession>
<dbReference type="Gene3D" id="3.20.20.80">
    <property type="entry name" value="Glycosidases"/>
    <property type="match status" value="1"/>
</dbReference>
<dbReference type="SUPFAM" id="SSF74650">
    <property type="entry name" value="Galactose mutarotase-like"/>
    <property type="match status" value="1"/>
</dbReference>
<dbReference type="InterPro" id="IPR048395">
    <property type="entry name" value="Glyco_hydro_31_C"/>
</dbReference>
<dbReference type="Pfam" id="PF13802">
    <property type="entry name" value="Gal_mutarotas_2"/>
    <property type="match status" value="1"/>
</dbReference>
<dbReference type="Gene3D" id="2.60.40.1180">
    <property type="entry name" value="Golgi alpha-mannosidase II"/>
    <property type="match status" value="1"/>
</dbReference>
<dbReference type="Proteomes" id="UP001597216">
    <property type="component" value="Unassembled WGS sequence"/>
</dbReference>
<dbReference type="RefSeq" id="WP_377353039.1">
    <property type="nucleotide sequence ID" value="NZ_JBHTLQ010000010.1"/>
</dbReference>
<reference evidence="7" key="1">
    <citation type="journal article" date="2019" name="Int. J. Syst. Evol. Microbiol.">
        <title>The Global Catalogue of Microorganisms (GCM) 10K type strain sequencing project: providing services to taxonomists for standard genome sequencing and annotation.</title>
        <authorList>
            <consortium name="The Broad Institute Genomics Platform"/>
            <consortium name="The Broad Institute Genome Sequencing Center for Infectious Disease"/>
            <person name="Wu L."/>
            <person name="Ma J."/>
        </authorList>
    </citation>
    <scope>NUCLEOTIDE SEQUENCE [LARGE SCALE GENOMIC DNA]</scope>
    <source>
        <strain evidence="7">CCUG 55074</strain>
    </source>
</reference>
<keyword evidence="2" id="KW-0378">Hydrolase</keyword>
<evidence type="ECO:0000259" key="5">
    <source>
        <dbReference type="Pfam" id="PF21365"/>
    </source>
</evidence>
<dbReference type="PANTHER" id="PTHR22762">
    <property type="entry name" value="ALPHA-GLUCOSIDASE"/>
    <property type="match status" value="1"/>
</dbReference>
<gene>
    <name evidence="6" type="ORF">ACFQ27_06545</name>
</gene>
<dbReference type="InterPro" id="IPR011013">
    <property type="entry name" value="Gal_mutarotase_sf_dom"/>
</dbReference>
<dbReference type="Gene3D" id="2.60.40.1760">
    <property type="entry name" value="glycosyl hydrolase (family 31)"/>
    <property type="match status" value="1"/>
</dbReference>
<dbReference type="SUPFAM" id="SSF51011">
    <property type="entry name" value="Glycosyl hydrolase domain"/>
    <property type="match status" value="1"/>
</dbReference>
<dbReference type="Pfam" id="PF01055">
    <property type="entry name" value="Glyco_hydro_31_2nd"/>
    <property type="match status" value="1"/>
</dbReference>